<reference evidence="3" key="1">
    <citation type="journal article" date="2020" name="Stud. Mycol.">
        <title>101 Dothideomycetes genomes: a test case for predicting lifestyles and emergence of pathogens.</title>
        <authorList>
            <person name="Haridas S."/>
            <person name="Albert R."/>
            <person name="Binder M."/>
            <person name="Bloem J."/>
            <person name="Labutti K."/>
            <person name="Salamov A."/>
            <person name="Andreopoulos B."/>
            <person name="Baker S."/>
            <person name="Barry K."/>
            <person name="Bills G."/>
            <person name="Bluhm B."/>
            <person name="Cannon C."/>
            <person name="Castanera R."/>
            <person name="Culley D."/>
            <person name="Daum C."/>
            <person name="Ezra D."/>
            <person name="Gonzalez J."/>
            <person name="Henrissat B."/>
            <person name="Kuo A."/>
            <person name="Liang C."/>
            <person name="Lipzen A."/>
            <person name="Lutzoni F."/>
            <person name="Magnuson J."/>
            <person name="Mondo S."/>
            <person name="Nolan M."/>
            <person name="Ohm R."/>
            <person name="Pangilinan J."/>
            <person name="Park H.-J."/>
            <person name="Ramirez L."/>
            <person name="Alfaro M."/>
            <person name="Sun H."/>
            <person name="Tritt A."/>
            <person name="Yoshinaga Y."/>
            <person name="Zwiers L.-H."/>
            <person name="Turgeon B."/>
            <person name="Goodwin S."/>
            <person name="Spatafora J."/>
            <person name="Crous P."/>
            <person name="Grigoriev I."/>
        </authorList>
    </citation>
    <scope>NUCLEOTIDE SEQUENCE</scope>
    <source>
        <strain evidence="3">CBS 119687</strain>
    </source>
</reference>
<accession>A0A6A6A4U5</accession>
<feature type="region of interest" description="Disordered" evidence="1">
    <location>
        <begin position="1"/>
        <end position="22"/>
    </location>
</feature>
<dbReference type="AlphaFoldDB" id="A0A6A6A4U5"/>
<feature type="transmembrane region" description="Helical" evidence="2">
    <location>
        <begin position="565"/>
        <end position="586"/>
    </location>
</feature>
<feature type="transmembrane region" description="Helical" evidence="2">
    <location>
        <begin position="36"/>
        <end position="60"/>
    </location>
</feature>
<gene>
    <name evidence="3" type="ORF">P153DRAFT_359973</name>
</gene>
<evidence type="ECO:0000313" key="4">
    <source>
        <dbReference type="Proteomes" id="UP000799771"/>
    </source>
</evidence>
<organism evidence="3 4">
    <name type="scientific">Dothidotthia symphoricarpi CBS 119687</name>
    <dbReference type="NCBI Taxonomy" id="1392245"/>
    <lineage>
        <taxon>Eukaryota</taxon>
        <taxon>Fungi</taxon>
        <taxon>Dikarya</taxon>
        <taxon>Ascomycota</taxon>
        <taxon>Pezizomycotina</taxon>
        <taxon>Dothideomycetes</taxon>
        <taxon>Pleosporomycetidae</taxon>
        <taxon>Pleosporales</taxon>
        <taxon>Dothidotthiaceae</taxon>
        <taxon>Dothidotthia</taxon>
    </lineage>
</organism>
<dbReference type="RefSeq" id="XP_033520013.1">
    <property type="nucleotide sequence ID" value="XM_033666888.1"/>
</dbReference>
<dbReference type="PANTHER" id="PTHR35041:SF6">
    <property type="entry name" value="FORMYLMETHIONINE DEFORMYLASE-LIKE PROTEIN-RELATED"/>
    <property type="match status" value="1"/>
</dbReference>
<keyword evidence="2" id="KW-1133">Transmembrane helix</keyword>
<dbReference type="Proteomes" id="UP000799771">
    <property type="component" value="Unassembled WGS sequence"/>
</dbReference>
<keyword evidence="2" id="KW-0812">Transmembrane</keyword>
<keyword evidence="2" id="KW-0472">Membrane</keyword>
<evidence type="ECO:0000256" key="1">
    <source>
        <dbReference type="SAM" id="MobiDB-lite"/>
    </source>
</evidence>
<dbReference type="GeneID" id="54407320"/>
<name>A0A6A6A4U5_9PLEO</name>
<feature type="transmembrane region" description="Helical" evidence="2">
    <location>
        <begin position="146"/>
        <end position="166"/>
    </location>
</feature>
<dbReference type="EMBL" id="ML977515">
    <property type="protein sequence ID" value="KAF2125621.1"/>
    <property type="molecule type" value="Genomic_DNA"/>
</dbReference>
<dbReference type="PANTHER" id="PTHR35041">
    <property type="entry name" value="MEDIATOR OF RNA POLYMERASE II TRANSCRIPTION SUBUNIT 1"/>
    <property type="match status" value="1"/>
</dbReference>
<dbReference type="OrthoDB" id="5322539at2759"/>
<protein>
    <submittedName>
        <fullName evidence="3">Uncharacterized protein</fullName>
    </submittedName>
</protein>
<sequence>MSTKLDGSLSARGAQNSCSNLPSRPAKWKRNWNGPVIIIIGFYMLALLCAVVHNCVFNYLDGRVVNQNRDNVSFDTTTIPQSHATTISLVLVTAFRAALTASIGYCYTQYLWKNLRSQILEVGLIEELFQIRNNAVRLLNPALARYTPVLLSIALFSWLVPLAMIYPPGALVVGLETRLVDENFNISVIPPAGASNVIDVRKRFGDVEYGLASIFVDSVLEKSLNDGSAQCDSDTCFYLQPSGPLRSLAKSVLLSSSIVQTERPSHGNFSYSMTFQGPMLHCEQKSGTNVTMISSNRLQRQISNPGEEALDITLDQDYPVYNLSSSPGTITLEYDPNQPQLNLMPCPRAQDAADGSGSNDNHQGNFTLMRPLVVTECLAATAEYNVNITSINGVQQIRYSANDVQPLPLPLPESAFESGSQDIGSLRSWREYATILALIDSLASHFHLTGVYLSELRFPQSALQIPTQYRLPNGTDVEVCSPNYTMSNIVSGSSTLLTSAFNKYYIESEIGATPLSIDFSEALLNEALANITISALSLNTWYDVVHGSSTKVMNVYHFERKLSFYLPYGLCLLLTLPVLAVGLLALRHNGVSAIDGGFVQILMTTTGHTELDRVAMKGCLGGEKNIPKELEMLKIRFGELLSRETCAVGDVANEKQSAKNGGRRSDFIGGSVASDDVIVVQEFVRHGDHEETRESREAHGYTEVASGIATVDVGNHVVRRAGFGVADETKPLQRSVRYGWTEMDEQVKHQG</sequence>
<keyword evidence="4" id="KW-1185">Reference proteome</keyword>
<evidence type="ECO:0000256" key="2">
    <source>
        <dbReference type="SAM" id="Phobius"/>
    </source>
</evidence>
<feature type="compositionally biased region" description="Polar residues" evidence="1">
    <location>
        <begin position="13"/>
        <end position="22"/>
    </location>
</feature>
<proteinExistence type="predicted"/>
<evidence type="ECO:0000313" key="3">
    <source>
        <dbReference type="EMBL" id="KAF2125621.1"/>
    </source>
</evidence>